<keyword evidence="2" id="KW-1185">Reference proteome</keyword>
<dbReference type="Proteomes" id="UP000310095">
    <property type="component" value="Unassembled WGS sequence"/>
</dbReference>
<dbReference type="EMBL" id="VAVY01000002">
    <property type="protein sequence ID" value="TMM64248.1"/>
    <property type="molecule type" value="Genomic_DNA"/>
</dbReference>
<sequence>MSNDVCGYVYPAPSLESWMALEEYISKSKLGIQRIRSNELFNYPSEFIPDIDTFIFLIGDSPGYPNATYLTDYNEYDPDFSDIGFPCHPKDRVKILLGAIGDIFSICKSEKICFSITDSSQVEVVKRICFSEMFDVVISDFEKYQAPPDTLYEVRRGGCI</sequence>
<comment type="caution">
    <text evidence="1">The sequence shown here is derived from an EMBL/GenBank/DDBJ whole genome shotgun (WGS) entry which is preliminary data.</text>
</comment>
<proteinExistence type="predicted"/>
<name>A0ABY2VM75_9PSED</name>
<accession>A0ABY2VM75</accession>
<evidence type="ECO:0000313" key="1">
    <source>
        <dbReference type="EMBL" id="TMM64248.1"/>
    </source>
</evidence>
<evidence type="ECO:0000313" key="2">
    <source>
        <dbReference type="Proteomes" id="UP000310095"/>
    </source>
</evidence>
<gene>
    <name evidence="1" type="ORF">FEF10_13520</name>
</gene>
<reference evidence="1 2" key="1">
    <citation type="submission" date="2019-05" db="EMBL/GenBank/DDBJ databases">
        <title>Identification and Biocontrol Activity Analysis of Biocontrol Strain PF-1 Based on Genome-wide Data.</title>
        <authorList>
            <person name="Qi J."/>
        </authorList>
    </citation>
    <scope>NUCLEOTIDE SEQUENCE [LARGE SCALE GENOMIC DNA]</scope>
    <source>
        <strain evidence="1 2">PF-1</strain>
    </source>
</reference>
<organism evidence="1 2">
    <name type="scientific">Pseudomonas protegens</name>
    <dbReference type="NCBI Taxonomy" id="380021"/>
    <lineage>
        <taxon>Bacteria</taxon>
        <taxon>Pseudomonadati</taxon>
        <taxon>Pseudomonadota</taxon>
        <taxon>Gammaproteobacteria</taxon>
        <taxon>Pseudomonadales</taxon>
        <taxon>Pseudomonadaceae</taxon>
        <taxon>Pseudomonas</taxon>
    </lineage>
</organism>
<protein>
    <submittedName>
        <fullName evidence="1">Uncharacterized protein</fullName>
    </submittedName>
</protein>
<dbReference type="RefSeq" id="WP_011059894.1">
    <property type="nucleotide sequence ID" value="NZ_CP022097.2"/>
</dbReference>